<evidence type="ECO:0000256" key="2">
    <source>
        <dbReference type="ARBA" id="ARBA00023125"/>
    </source>
</evidence>
<evidence type="ECO:0000313" key="5">
    <source>
        <dbReference type="EMBL" id="MBC5724270.1"/>
    </source>
</evidence>
<gene>
    <name evidence="5" type="ORF">H8S45_02140</name>
</gene>
<dbReference type="EMBL" id="JACOPL010000002">
    <property type="protein sequence ID" value="MBC5724270.1"/>
    <property type="molecule type" value="Genomic_DNA"/>
</dbReference>
<evidence type="ECO:0000313" key="6">
    <source>
        <dbReference type="Proteomes" id="UP000606499"/>
    </source>
</evidence>
<dbReference type="InterPro" id="IPR037171">
    <property type="entry name" value="NagB/RpiA_transferase-like"/>
</dbReference>
<evidence type="ECO:0000256" key="1">
    <source>
        <dbReference type="ARBA" id="ARBA00023015"/>
    </source>
</evidence>
<dbReference type="InterPro" id="IPR014036">
    <property type="entry name" value="DeoR-like_C"/>
</dbReference>
<keyword evidence="1" id="KW-0805">Transcription regulation</keyword>
<dbReference type="Proteomes" id="UP000606499">
    <property type="component" value="Unassembled WGS sequence"/>
</dbReference>
<keyword evidence="3" id="KW-0804">Transcription</keyword>
<dbReference type="GO" id="GO:0003677">
    <property type="term" value="F:DNA binding"/>
    <property type="evidence" value="ECO:0007669"/>
    <property type="project" value="UniProtKB-KW"/>
</dbReference>
<organism evidence="5 6">
    <name type="scientific">Agathobaculum faecis</name>
    <dbReference type="NCBI Taxonomy" id="2763013"/>
    <lineage>
        <taxon>Bacteria</taxon>
        <taxon>Bacillati</taxon>
        <taxon>Bacillota</taxon>
        <taxon>Clostridia</taxon>
        <taxon>Eubacteriales</taxon>
        <taxon>Butyricicoccaceae</taxon>
        <taxon>Agathobaculum</taxon>
    </lineage>
</organism>
<dbReference type="AlphaFoldDB" id="A0A923LU97"/>
<proteinExistence type="predicted"/>
<dbReference type="InterPro" id="IPR011991">
    <property type="entry name" value="ArsR-like_HTH"/>
</dbReference>
<dbReference type="SUPFAM" id="SSF100950">
    <property type="entry name" value="NagB/RpiA/CoA transferase-like"/>
    <property type="match status" value="1"/>
</dbReference>
<accession>A0A923LU97</accession>
<dbReference type="Pfam" id="PF00455">
    <property type="entry name" value="DeoRC"/>
    <property type="match status" value="1"/>
</dbReference>
<dbReference type="PANTHER" id="PTHR30363">
    <property type="entry name" value="HTH-TYPE TRANSCRIPTIONAL REGULATOR SRLR-RELATED"/>
    <property type="match status" value="1"/>
</dbReference>
<dbReference type="InterPro" id="IPR036388">
    <property type="entry name" value="WH-like_DNA-bd_sf"/>
</dbReference>
<dbReference type="SMART" id="SM01134">
    <property type="entry name" value="DeoRC"/>
    <property type="match status" value="1"/>
</dbReference>
<evidence type="ECO:0000256" key="3">
    <source>
        <dbReference type="ARBA" id="ARBA00023163"/>
    </source>
</evidence>
<comment type="caution">
    <text evidence="5">The sequence shown here is derived from an EMBL/GenBank/DDBJ whole genome shotgun (WGS) entry which is preliminary data.</text>
</comment>
<dbReference type="InterPro" id="IPR001034">
    <property type="entry name" value="DeoR_HTH"/>
</dbReference>
<dbReference type="PANTHER" id="PTHR30363:SF44">
    <property type="entry name" value="AGA OPERON TRANSCRIPTIONAL REPRESSOR-RELATED"/>
    <property type="match status" value="1"/>
</dbReference>
<dbReference type="InterPro" id="IPR036390">
    <property type="entry name" value="WH_DNA-bd_sf"/>
</dbReference>
<sequence length="249" mass="27871">MKNDERREKIYDMLVREEKMSVNDIIRRVGDSPATIRRDLTFLEKNGYILRTHGYAKYIQPEIVHMKEFSADKIAIARAAVKLVEEGDALLLDSGFSTLALAYQMVGMKNLSIVTNSIPVAHLYSTHGEIQTYLTGGFLRVREAALVGREVEEYVSRIHVSKLFLSTTGVRGTEGLSCVTPFQAEVKRAFIRAADQVILLIEHGKFDIDALMVFARFEEIDCIVTSEPIASPDLATHLDKLGVKVIVAK</sequence>
<dbReference type="RefSeq" id="WP_054326615.1">
    <property type="nucleotide sequence ID" value="NZ_JACOPL010000002.1"/>
</dbReference>
<protein>
    <submittedName>
        <fullName evidence="5">DeoR/GlpR transcriptional regulator</fullName>
    </submittedName>
</protein>
<dbReference type="Pfam" id="PF08220">
    <property type="entry name" value="HTH_DeoR"/>
    <property type="match status" value="1"/>
</dbReference>
<reference evidence="5" key="1">
    <citation type="submission" date="2020-08" db="EMBL/GenBank/DDBJ databases">
        <title>Genome public.</title>
        <authorList>
            <person name="Liu C."/>
            <person name="Sun Q."/>
        </authorList>
    </citation>
    <scope>NUCLEOTIDE SEQUENCE</scope>
    <source>
        <strain evidence="5">NSJ-28</strain>
    </source>
</reference>
<dbReference type="GO" id="GO:0003700">
    <property type="term" value="F:DNA-binding transcription factor activity"/>
    <property type="evidence" value="ECO:0007669"/>
    <property type="project" value="InterPro"/>
</dbReference>
<dbReference type="InterPro" id="IPR050313">
    <property type="entry name" value="Carb_Metab_HTH_regulators"/>
</dbReference>
<keyword evidence="6" id="KW-1185">Reference proteome</keyword>
<dbReference type="CDD" id="cd00090">
    <property type="entry name" value="HTH_ARSR"/>
    <property type="match status" value="1"/>
</dbReference>
<dbReference type="PROSITE" id="PS51000">
    <property type="entry name" value="HTH_DEOR_2"/>
    <property type="match status" value="1"/>
</dbReference>
<dbReference type="Gene3D" id="1.10.10.10">
    <property type="entry name" value="Winged helix-like DNA-binding domain superfamily/Winged helix DNA-binding domain"/>
    <property type="match status" value="1"/>
</dbReference>
<evidence type="ECO:0000259" key="4">
    <source>
        <dbReference type="PROSITE" id="PS51000"/>
    </source>
</evidence>
<keyword evidence="2" id="KW-0238">DNA-binding</keyword>
<dbReference type="SUPFAM" id="SSF46785">
    <property type="entry name" value="Winged helix' DNA-binding domain"/>
    <property type="match status" value="1"/>
</dbReference>
<name>A0A923LU97_9FIRM</name>
<dbReference type="InterPro" id="IPR018356">
    <property type="entry name" value="Tscrpt_reg_HTH_DeoR_CS"/>
</dbReference>
<dbReference type="PROSITE" id="PS00894">
    <property type="entry name" value="HTH_DEOR_1"/>
    <property type="match status" value="1"/>
</dbReference>
<feature type="domain" description="HTH deoR-type" evidence="4">
    <location>
        <begin position="3"/>
        <end position="58"/>
    </location>
</feature>
<dbReference type="SMART" id="SM00420">
    <property type="entry name" value="HTH_DEOR"/>
    <property type="match status" value="1"/>
</dbReference>